<dbReference type="EMBL" id="MU620896">
    <property type="protein sequence ID" value="KAI8583340.1"/>
    <property type="molecule type" value="Genomic_DNA"/>
</dbReference>
<keyword evidence="1 2" id="KW-0732">Signal</keyword>
<dbReference type="AlphaFoldDB" id="A0AAD5EHW9"/>
<sequence length="213" mass="21548">MRIATVLSLFATAALVAAQNAIGATATEPIFITSPVAATDNLHAGKHLVIEWNSHPSAPEMVDIELLQNFVVKENIGKVKSDSHRFNWAIPDNLNSSKNYAIRIGNSTYTSYSHPFSIKGEGAFPENEPTAPPNSVIATAVINTAASTASGSVLEMASSAKPMSSISSTASASSTSAAATATASQSGGSSSKLAGASLVGAAAAGAAVVAFIL</sequence>
<dbReference type="Proteomes" id="UP001206595">
    <property type="component" value="Unassembled WGS sequence"/>
</dbReference>
<dbReference type="PANTHER" id="PTHR40633">
    <property type="entry name" value="MATRIX PROTEIN, PUTATIVE (AFU_ORTHOLOGUE AFUA_8G05410)-RELATED"/>
    <property type="match status" value="1"/>
</dbReference>
<dbReference type="InterPro" id="IPR018466">
    <property type="entry name" value="Kre9/Knh1-like_N"/>
</dbReference>
<evidence type="ECO:0000313" key="4">
    <source>
        <dbReference type="EMBL" id="KAI8583340.1"/>
    </source>
</evidence>
<evidence type="ECO:0000313" key="5">
    <source>
        <dbReference type="Proteomes" id="UP001206595"/>
    </source>
</evidence>
<comment type="caution">
    <text evidence="4">The sequence shown here is derived from an EMBL/GenBank/DDBJ whole genome shotgun (WGS) entry which is preliminary data.</text>
</comment>
<evidence type="ECO:0000256" key="2">
    <source>
        <dbReference type="SAM" id="SignalP"/>
    </source>
</evidence>
<organism evidence="4 5">
    <name type="scientific">Umbelopsis ramanniana AG</name>
    <dbReference type="NCBI Taxonomy" id="1314678"/>
    <lineage>
        <taxon>Eukaryota</taxon>
        <taxon>Fungi</taxon>
        <taxon>Fungi incertae sedis</taxon>
        <taxon>Mucoromycota</taxon>
        <taxon>Mucoromycotina</taxon>
        <taxon>Umbelopsidomycetes</taxon>
        <taxon>Umbelopsidales</taxon>
        <taxon>Umbelopsidaceae</taxon>
        <taxon>Umbelopsis</taxon>
    </lineage>
</organism>
<evidence type="ECO:0000259" key="3">
    <source>
        <dbReference type="Pfam" id="PF10342"/>
    </source>
</evidence>
<name>A0AAD5EHW9_UMBRA</name>
<feature type="domain" description="Yeast cell wall synthesis Kre9/Knh1-like N-terminal" evidence="3">
    <location>
        <begin position="38"/>
        <end position="118"/>
    </location>
</feature>
<evidence type="ECO:0000256" key="1">
    <source>
        <dbReference type="ARBA" id="ARBA00022729"/>
    </source>
</evidence>
<dbReference type="GeneID" id="75919001"/>
<gene>
    <name evidence="4" type="ORF">K450DRAFT_297133</name>
</gene>
<reference evidence="4" key="2">
    <citation type="journal article" date="2022" name="Proc. Natl. Acad. Sci. U.S.A.">
        <title>Diploid-dominant life cycles characterize the early evolution of Fungi.</title>
        <authorList>
            <person name="Amses K.R."/>
            <person name="Simmons D.R."/>
            <person name="Longcore J.E."/>
            <person name="Mondo S.J."/>
            <person name="Seto K."/>
            <person name="Jeronimo G.H."/>
            <person name="Bonds A.E."/>
            <person name="Quandt C.A."/>
            <person name="Davis W.J."/>
            <person name="Chang Y."/>
            <person name="Federici B.A."/>
            <person name="Kuo A."/>
            <person name="LaButti K."/>
            <person name="Pangilinan J."/>
            <person name="Andreopoulos W."/>
            <person name="Tritt A."/>
            <person name="Riley R."/>
            <person name="Hundley H."/>
            <person name="Johnson J."/>
            <person name="Lipzen A."/>
            <person name="Barry K."/>
            <person name="Lang B.F."/>
            <person name="Cuomo C.A."/>
            <person name="Buchler N.E."/>
            <person name="Grigoriev I.V."/>
            <person name="Spatafora J.W."/>
            <person name="Stajich J.E."/>
            <person name="James T.Y."/>
        </authorList>
    </citation>
    <scope>NUCLEOTIDE SEQUENCE</scope>
    <source>
        <strain evidence="4">AG</strain>
    </source>
</reference>
<dbReference type="InterPro" id="IPR052982">
    <property type="entry name" value="SRP1/TIP1-like"/>
</dbReference>
<dbReference type="Pfam" id="PF10342">
    <property type="entry name" value="Kre9_KNH"/>
    <property type="match status" value="1"/>
</dbReference>
<reference evidence="4" key="1">
    <citation type="submission" date="2021-06" db="EMBL/GenBank/DDBJ databases">
        <authorList>
            <consortium name="DOE Joint Genome Institute"/>
            <person name="Mondo S.J."/>
            <person name="Amses K.R."/>
            <person name="Simmons D.R."/>
            <person name="Longcore J.E."/>
            <person name="Seto K."/>
            <person name="Alves G.H."/>
            <person name="Bonds A.E."/>
            <person name="Quandt C.A."/>
            <person name="Davis W.J."/>
            <person name="Chang Y."/>
            <person name="Letcher P.M."/>
            <person name="Powell M.J."/>
            <person name="Kuo A."/>
            <person name="Labutti K."/>
            <person name="Pangilinan J."/>
            <person name="Andreopoulos W."/>
            <person name="Tritt A."/>
            <person name="Riley R."/>
            <person name="Hundley H."/>
            <person name="Johnson J."/>
            <person name="Lipzen A."/>
            <person name="Barry K."/>
            <person name="Berbee M.L."/>
            <person name="Buchler N.E."/>
            <person name="Grigoriev I.V."/>
            <person name="Spatafora J.W."/>
            <person name="Stajich J.E."/>
            <person name="James T.Y."/>
        </authorList>
    </citation>
    <scope>NUCLEOTIDE SEQUENCE</scope>
    <source>
        <strain evidence="4">AG</strain>
    </source>
</reference>
<proteinExistence type="predicted"/>
<dbReference type="RefSeq" id="XP_051448344.1">
    <property type="nucleotide sequence ID" value="XM_051593659.1"/>
</dbReference>
<accession>A0AAD5EHW9</accession>
<feature type="chain" id="PRO_5042105153" description="Yeast cell wall synthesis Kre9/Knh1-like N-terminal domain-containing protein" evidence="2">
    <location>
        <begin position="19"/>
        <end position="213"/>
    </location>
</feature>
<feature type="signal peptide" evidence="2">
    <location>
        <begin position="1"/>
        <end position="18"/>
    </location>
</feature>
<protein>
    <recommendedName>
        <fullName evidence="3">Yeast cell wall synthesis Kre9/Knh1-like N-terminal domain-containing protein</fullName>
    </recommendedName>
</protein>
<dbReference type="PANTHER" id="PTHR40633:SF1">
    <property type="entry name" value="GPI ANCHORED SERINE-THREONINE RICH PROTEIN (AFU_ORTHOLOGUE AFUA_1G03630)"/>
    <property type="match status" value="1"/>
</dbReference>
<keyword evidence="5" id="KW-1185">Reference proteome</keyword>